<evidence type="ECO:0000256" key="2">
    <source>
        <dbReference type="ARBA" id="ARBA00007779"/>
    </source>
</evidence>
<name>A0A2P6MWI5_9EUKA</name>
<reference evidence="12 13" key="1">
    <citation type="journal article" date="2018" name="Genome Biol. Evol.">
        <title>Multiple Roots of Fruiting Body Formation in Amoebozoa.</title>
        <authorList>
            <person name="Hillmann F."/>
            <person name="Forbes G."/>
            <person name="Novohradska S."/>
            <person name="Ferling I."/>
            <person name="Riege K."/>
            <person name="Groth M."/>
            <person name="Westermann M."/>
            <person name="Marz M."/>
            <person name="Spaller T."/>
            <person name="Winckler T."/>
            <person name="Schaap P."/>
            <person name="Glockner G."/>
        </authorList>
    </citation>
    <scope>NUCLEOTIDE SEQUENCE [LARGE SCALE GENOMIC DNA]</scope>
    <source>
        <strain evidence="12 13">Jena</strain>
    </source>
</reference>
<keyword evidence="13" id="KW-1185">Reference proteome</keyword>
<evidence type="ECO:0000256" key="6">
    <source>
        <dbReference type="ARBA" id="ARBA00023136"/>
    </source>
</evidence>
<gene>
    <name evidence="12" type="ORF">PROFUN_12884</name>
</gene>
<feature type="compositionally biased region" description="Basic and acidic residues" evidence="7">
    <location>
        <begin position="765"/>
        <end position="778"/>
    </location>
</feature>
<feature type="region of interest" description="Disordered" evidence="7">
    <location>
        <begin position="691"/>
        <end position="778"/>
    </location>
</feature>
<dbReference type="GO" id="GO:0005227">
    <property type="term" value="F:calcium-activated cation channel activity"/>
    <property type="evidence" value="ECO:0007669"/>
    <property type="project" value="InterPro"/>
</dbReference>
<dbReference type="FunCoup" id="A0A2P6MWI5">
    <property type="interactions" value="43"/>
</dbReference>
<feature type="domain" description="CSC1/OSCA1-like 7TM region" evidence="9">
    <location>
        <begin position="349"/>
        <end position="612"/>
    </location>
</feature>
<dbReference type="InParanoid" id="A0A2P6MWI5"/>
<keyword evidence="4 8" id="KW-0812">Transmembrane</keyword>
<feature type="compositionally biased region" description="Polar residues" evidence="7">
    <location>
        <begin position="814"/>
        <end position="827"/>
    </location>
</feature>
<dbReference type="InterPro" id="IPR032880">
    <property type="entry name" value="CSC1/OSCA1-like_N"/>
</dbReference>
<dbReference type="InterPro" id="IPR027815">
    <property type="entry name" value="CSC1/OSCA1-like_cyt"/>
</dbReference>
<dbReference type="InterPro" id="IPR003864">
    <property type="entry name" value="CSC1/OSCA1-like_7TM"/>
</dbReference>
<dbReference type="Pfam" id="PF14703">
    <property type="entry name" value="PHM7_cyt"/>
    <property type="match status" value="1"/>
</dbReference>
<feature type="transmembrane region" description="Helical" evidence="8">
    <location>
        <begin position="6"/>
        <end position="24"/>
    </location>
</feature>
<feature type="domain" description="CSC1/OSCA1-like cytosolic" evidence="11">
    <location>
        <begin position="183"/>
        <end position="336"/>
    </location>
</feature>
<evidence type="ECO:0000313" key="12">
    <source>
        <dbReference type="EMBL" id="PRP76079.1"/>
    </source>
</evidence>
<feature type="transmembrane region" description="Helical" evidence="8">
    <location>
        <begin position="447"/>
        <end position="471"/>
    </location>
</feature>
<evidence type="ECO:0000313" key="13">
    <source>
        <dbReference type="Proteomes" id="UP000241769"/>
    </source>
</evidence>
<evidence type="ECO:0000259" key="9">
    <source>
        <dbReference type="Pfam" id="PF02714"/>
    </source>
</evidence>
<keyword evidence="6 8" id="KW-0472">Membrane</keyword>
<feature type="transmembrane region" description="Helical" evidence="8">
    <location>
        <begin position="83"/>
        <end position="100"/>
    </location>
</feature>
<dbReference type="PANTHER" id="PTHR13018">
    <property type="entry name" value="PROBABLE MEMBRANE PROTEIN DUF221-RELATED"/>
    <property type="match status" value="1"/>
</dbReference>
<dbReference type="EMBL" id="MDYQ01000352">
    <property type="protein sequence ID" value="PRP76079.1"/>
    <property type="molecule type" value="Genomic_DNA"/>
</dbReference>
<feature type="transmembrane region" description="Helical" evidence="8">
    <location>
        <begin position="541"/>
        <end position="572"/>
    </location>
</feature>
<dbReference type="PANTHER" id="PTHR13018:SF5">
    <property type="entry name" value="RE44586P"/>
    <property type="match status" value="1"/>
</dbReference>
<organism evidence="12 13">
    <name type="scientific">Planoprotostelium fungivorum</name>
    <dbReference type="NCBI Taxonomy" id="1890364"/>
    <lineage>
        <taxon>Eukaryota</taxon>
        <taxon>Amoebozoa</taxon>
        <taxon>Evosea</taxon>
        <taxon>Variosea</taxon>
        <taxon>Cavosteliida</taxon>
        <taxon>Cavosteliaceae</taxon>
        <taxon>Planoprotostelium</taxon>
    </lineage>
</organism>
<feature type="transmembrane region" description="Helical" evidence="8">
    <location>
        <begin position="620"/>
        <end position="637"/>
    </location>
</feature>
<accession>A0A2P6MWI5</accession>
<protein>
    <submittedName>
        <fullName evidence="12">Uncharacterized protein</fullName>
    </submittedName>
</protein>
<dbReference type="Pfam" id="PF13967">
    <property type="entry name" value="RSN1_TM"/>
    <property type="match status" value="1"/>
</dbReference>
<feature type="transmembrane region" description="Helical" evidence="8">
    <location>
        <begin position="406"/>
        <end position="427"/>
    </location>
</feature>
<keyword evidence="5 8" id="KW-1133">Transmembrane helix</keyword>
<dbReference type="Proteomes" id="UP000241769">
    <property type="component" value="Unassembled WGS sequence"/>
</dbReference>
<dbReference type="InterPro" id="IPR045122">
    <property type="entry name" value="Csc1-like"/>
</dbReference>
<sequence>MVSYISSVVSLFGLLLLMPIFCYVRKRWRNLYLPKLYTHHNDNIPREPRGYWEWIRLVLTLSEEQLLHSSGVDAALYLRSLKFCVVLLTIISVCNLVILVPTNRYVPGGHVTYPNNTSLNSVLIGFDEYTMINVPPGSRVMYIHLLSVFVYSALTLYCCNWLFQSLNLIERENSQYKYDTAVNRTVMIDKIPAAYCSDSQLQKVMERLYGSSVVHACVVPLVDDLDALTKQRSKYYEQYLDAMDLRREKPHLQPTHHIGFLGILGDEVETMPYLESKMAQLDGQISRIKQRRSWPTTNTGFVSFNSVGVAVQCSQTLLDRDHLKTQSAPYPGDINWFVFTKTRFEQFARELIMIALLAVLFVFWSIPVGIITAFSNLQALSQFHAADIIVWMAGQSDLIRSLLEGFLPTLGLSLFLVILPFVLKFIITLRNYLLNSEYDRMLMSAHWFFLVINVFLFSVATSTVLSFRYFWEVLGEPLELLNISELLATSLPSQALRFMNYIAFEGFSGFIDGFFAKTERQKIEAEKPPPFDFPIQYAREFFIFSMGLTYATITPFIVPFAALYFALAYISAKHNFIFLYSPNYKGRKVTQMVLDRILFSLFLYQVTMLGMFALKNFTPGAIVIVPTVCTPLFRWWLKKRYFKSSKYLPLMDCPAERSDLTEEELEETRQLYLHPALSDPPALRRMSQEAISPEEMNIPRQKDERGIIPPTSIVRRSNHDMGAGRSALSQSERDHPEADLGEENKDRQDQHEVEEGPCGIARRLGQSDEKTHDDEAGHLTRLIARHSKPNLLSDSKTCDSPLVHTRWQLRSPESVRNTSSQADRMPR</sequence>
<feature type="domain" description="CSC1/OSCA1-like N-terminal transmembrane" evidence="10">
    <location>
        <begin position="6"/>
        <end position="158"/>
    </location>
</feature>
<evidence type="ECO:0000256" key="1">
    <source>
        <dbReference type="ARBA" id="ARBA00004141"/>
    </source>
</evidence>
<evidence type="ECO:0000259" key="11">
    <source>
        <dbReference type="Pfam" id="PF14703"/>
    </source>
</evidence>
<dbReference type="AlphaFoldDB" id="A0A2P6MWI5"/>
<comment type="similarity">
    <text evidence="2">Belongs to the CSC1 (TC 1.A.17) family.</text>
</comment>
<feature type="region of interest" description="Disordered" evidence="7">
    <location>
        <begin position="803"/>
        <end position="827"/>
    </location>
</feature>
<evidence type="ECO:0000256" key="5">
    <source>
        <dbReference type="ARBA" id="ARBA00022989"/>
    </source>
</evidence>
<feature type="compositionally biased region" description="Basic and acidic residues" evidence="7">
    <location>
        <begin position="731"/>
        <end position="754"/>
    </location>
</feature>
<comment type="subcellular location">
    <subcellularLocation>
        <location evidence="1">Membrane</location>
        <topology evidence="1">Multi-pass membrane protein</topology>
    </subcellularLocation>
</comment>
<dbReference type="Pfam" id="PF02714">
    <property type="entry name" value="RSN1_7TM"/>
    <property type="match status" value="1"/>
</dbReference>
<dbReference type="GO" id="GO:0005886">
    <property type="term" value="C:plasma membrane"/>
    <property type="evidence" value="ECO:0007669"/>
    <property type="project" value="TreeGrafter"/>
</dbReference>
<evidence type="ECO:0000256" key="8">
    <source>
        <dbReference type="SAM" id="Phobius"/>
    </source>
</evidence>
<evidence type="ECO:0000259" key="10">
    <source>
        <dbReference type="Pfam" id="PF13967"/>
    </source>
</evidence>
<feature type="transmembrane region" description="Helical" evidence="8">
    <location>
        <begin position="593"/>
        <end position="614"/>
    </location>
</feature>
<evidence type="ECO:0000256" key="3">
    <source>
        <dbReference type="ARBA" id="ARBA00022448"/>
    </source>
</evidence>
<feature type="transmembrane region" description="Helical" evidence="8">
    <location>
        <begin position="351"/>
        <end position="374"/>
    </location>
</feature>
<evidence type="ECO:0000256" key="7">
    <source>
        <dbReference type="SAM" id="MobiDB-lite"/>
    </source>
</evidence>
<feature type="transmembrane region" description="Helical" evidence="8">
    <location>
        <begin position="141"/>
        <end position="163"/>
    </location>
</feature>
<comment type="caution">
    <text evidence="12">The sequence shown here is derived from an EMBL/GenBank/DDBJ whole genome shotgun (WGS) entry which is preliminary data.</text>
</comment>
<keyword evidence="3" id="KW-0813">Transport</keyword>
<proteinExistence type="inferred from homology"/>
<evidence type="ECO:0000256" key="4">
    <source>
        <dbReference type="ARBA" id="ARBA00022692"/>
    </source>
</evidence>
<dbReference type="OrthoDB" id="1689567at2759"/>